<keyword evidence="14" id="KW-1185">Reference proteome</keyword>
<evidence type="ECO:0000313" key="15">
    <source>
        <dbReference type="RefSeq" id="XP_021838621.1"/>
    </source>
</evidence>
<dbReference type="Gene3D" id="1.10.630.10">
    <property type="entry name" value="Cytochrome P450"/>
    <property type="match status" value="1"/>
</dbReference>
<comment type="similarity">
    <text evidence="2 12">Belongs to the cytochrome P450 family.</text>
</comment>
<feature type="binding site" description="axial binding residue" evidence="11">
    <location>
        <position position="483"/>
    </location>
    <ligand>
        <name>heme</name>
        <dbReference type="ChEBI" id="CHEBI:30413"/>
    </ligand>
    <ligandPart>
        <name>Fe</name>
        <dbReference type="ChEBI" id="CHEBI:18248"/>
    </ligandPart>
</feature>
<dbReference type="PANTHER" id="PTHR24282:SF36">
    <property type="entry name" value="CYTOCHROME P450 714A1-RELATED"/>
    <property type="match status" value="1"/>
</dbReference>
<name>A0A9R0HX26_SPIOL</name>
<dbReference type="KEGG" id="soe:110778373"/>
<dbReference type="GO" id="GO:0016705">
    <property type="term" value="F:oxidoreductase activity, acting on paired donors, with incorporation or reduction of molecular oxygen"/>
    <property type="evidence" value="ECO:0007669"/>
    <property type="project" value="InterPro"/>
</dbReference>
<organism evidence="14 15">
    <name type="scientific">Spinacia oleracea</name>
    <name type="common">Spinach</name>
    <dbReference type="NCBI Taxonomy" id="3562"/>
    <lineage>
        <taxon>Eukaryota</taxon>
        <taxon>Viridiplantae</taxon>
        <taxon>Streptophyta</taxon>
        <taxon>Embryophyta</taxon>
        <taxon>Tracheophyta</taxon>
        <taxon>Spermatophyta</taxon>
        <taxon>Magnoliopsida</taxon>
        <taxon>eudicotyledons</taxon>
        <taxon>Gunneridae</taxon>
        <taxon>Pentapetalae</taxon>
        <taxon>Caryophyllales</taxon>
        <taxon>Chenopodiaceae</taxon>
        <taxon>Chenopodioideae</taxon>
        <taxon>Anserineae</taxon>
        <taxon>Spinacia</taxon>
    </lineage>
</organism>
<dbReference type="RefSeq" id="XP_021838621.1">
    <property type="nucleotide sequence ID" value="XM_021982929.2"/>
</dbReference>
<evidence type="ECO:0000256" key="8">
    <source>
        <dbReference type="ARBA" id="ARBA00023004"/>
    </source>
</evidence>
<protein>
    <submittedName>
        <fullName evidence="15">Cytochrome P450 714A1</fullName>
    </submittedName>
</protein>
<keyword evidence="5 11" id="KW-0479">Metal-binding</keyword>
<dbReference type="OrthoDB" id="1470350at2759"/>
<keyword evidence="6 13" id="KW-1133">Transmembrane helix</keyword>
<comment type="cofactor">
    <cofactor evidence="11">
        <name>heme</name>
        <dbReference type="ChEBI" id="CHEBI:30413"/>
    </cofactor>
</comment>
<evidence type="ECO:0000256" key="7">
    <source>
        <dbReference type="ARBA" id="ARBA00023002"/>
    </source>
</evidence>
<evidence type="ECO:0000256" key="3">
    <source>
        <dbReference type="ARBA" id="ARBA00022617"/>
    </source>
</evidence>
<dbReference type="GO" id="GO:0004497">
    <property type="term" value="F:monooxygenase activity"/>
    <property type="evidence" value="ECO:0000318"/>
    <property type="project" value="GO_Central"/>
</dbReference>
<keyword evidence="9 12" id="KW-0503">Monooxygenase</keyword>
<keyword evidence="4 13" id="KW-0812">Transmembrane</keyword>
<evidence type="ECO:0000256" key="13">
    <source>
        <dbReference type="SAM" id="Phobius"/>
    </source>
</evidence>
<dbReference type="InterPro" id="IPR001128">
    <property type="entry name" value="Cyt_P450"/>
</dbReference>
<dbReference type="GeneID" id="110778373"/>
<dbReference type="InterPro" id="IPR050665">
    <property type="entry name" value="Cytochrome_P450_Monooxygen"/>
</dbReference>
<evidence type="ECO:0000256" key="6">
    <source>
        <dbReference type="ARBA" id="ARBA00022989"/>
    </source>
</evidence>
<dbReference type="GO" id="GO:0020037">
    <property type="term" value="F:heme binding"/>
    <property type="evidence" value="ECO:0007669"/>
    <property type="project" value="InterPro"/>
</dbReference>
<dbReference type="GO" id="GO:0016020">
    <property type="term" value="C:membrane"/>
    <property type="evidence" value="ECO:0007669"/>
    <property type="project" value="UniProtKB-SubCell"/>
</dbReference>
<accession>A0A9R0HX26</accession>
<keyword evidence="3 11" id="KW-0349">Heme</keyword>
<dbReference type="PANTHER" id="PTHR24282">
    <property type="entry name" value="CYTOCHROME P450 FAMILY MEMBER"/>
    <property type="match status" value="1"/>
</dbReference>
<dbReference type="Proteomes" id="UP000813463">
    <property type="component" value="Chromosome 1"/>
</dbReference>
<dbReference type="AlphaFoldDB" id="A0A9R0HX26"/>
<keyword evidence="7 12" id="KW-0560">Oxidoreductase</keyword>
<dbReference type="PRINTS" id="PR00385">
    <property type="entry name" value="P450"/>
</dbReference>
<evidence type="ECO:0000256" key="5">
    <source>
        <dbReference type="ARBA" id="ARBA00022723"/>
    </source>
</evidence>
<dbReference type="InterPro" id="IPR036396">
    <property type="entry name" value="Cyt_P450_sf"/>
</dbReference>
<feature type="transmembrane region" description="Helical" evidence="13">
    <location>
        <begin position="12"/>
        <end position="32"/>
    </location>
</feature>
<keyword evidence="10 13" id="KW-0472">Membrane</keyword>
<evidence type="ECO:0000256" key="12">
    <source>
        <dbReference type="RuleBase" id="RU000461"/>
    </source>
</evidence>
<proteinExistence type="inferred from homology"/>
<gene>
    <name evidence="15" type="primary">LOC110778373</name>
</gene>
<keyword evidence="8 11" id="KW-0408">Iron</keyword>
<evidence type="ECO:0000256" key="2">
    <source>
        <dbReference type="ARBA" id="ARBA00010617"/>
    </source>
</evidence>
<comment type="subcellular location">
    <subcellularLocation>
        <location evidence="1">Membrane</location>
    </subcellularLocation>
</comment>
<reference evidence="15" key="2">
    <citation type="submission" date="2025-08" db="UniProtKB">
        <authorList>
            <consortium name="RefSeq"/>
        </authorList>
    </citation>
    <scope>IDENTIFICATION</scope>
    <source>
        <tissue evidence="15">Leaf</tissue>
    </source>
</reference>
<reference evidence="14" key="1">
    <citation type="journal article" date="2021" name="Nat. Commun.">
        <title>Genomic analyses provide insights into spinach domestication and the genetic basis of agronomic traits.</title>
        <authorList>
            <person name="Cai X."/>
            <person name="Sun X."/>
            <person name="Xu C."/>
            <person name="Sun H."/>
            <person name="Wang X."/>
            <person name="Ge C."/>
            <person name="Zhang Z."/>
            <person name="Wang Q."/>
            <person name="Fei Z."/>
            <person name="Jiao C."/>
            <person name="Wang Q."/>
        </authorList>
    </citation>
    <scope>NUCLEOTIDE SEQUENCE [LARGE SCALE GENOMIC DNA]</scope>
    <source>
        <strain evidence="14">cv. Varoflay</strain>
    </source>
</reference>
<evidence type="ECO:0000256" key="4">
    <source>
        <dbReference type="ARBA" id="ARBA00022692"/>
    </source>
</evidence>
<dbReference type="GO" id="GO:0005506">
    <property type="term" value="F:iron ion binding"/>
    <property type="evidence" value="ECO:0007669"/>
    <property type="project" value="InterPro"/>
</dbReference>
<dbReference type="PRINTS" id="PR00463">
    <property type="entry name" value="EP450I"/>
</dbReference>
<evidence type="ECO:0000313" key="14">
    <source>
        <dbReference type="Proteomes" id="UP000813463"/>
    </source>
</evidence>
<dbReference type="PROSITE" id="PS00086">
    <property type="entry name" value="CYTOCHROME_P450"/>
    <property type="match status" value="1"/>
</dbReference>
<dbReference type="InterPro" id="IPR017972">
    <property type="entry name" value="Cyt_P450_CS"/>
</dbReference>
<evidence type="ECO:0000256" key="1">
    <source>
        <dbReference type="ARBA" id="ARBA00004370"/>
    </source>
</evidence>
<evidence type="ECO:0000256" key="9">
    <source>
        <dbReference type="ARBA" id="ARBA00023033"/>
    </source>
</evidence>
<dbReference type="InterPro" id="IPR002401">
    <property type="entry name" value="Cyt_P450_E_grp-I"/>
</dbReference>
<dbReference type="Pfam" id="PF00067">
    <property type="entry name" value="p450"/>
    <property type="match status" value="1"/>
</dbReference>
<sequence>MMNNFGVFSDLQILILVSILWCGVISIIFKFCKKNMWVKSEIQRRKLRSYGINGPSPSYFLGNVPEMQRIQSMVAKTSSHDEIVGHDYTCILFPYFEQWRNQYGRMYTYSTGNRQHLYVNDPELVREMSQSMTLHLGKPTYVTKALAPMLGNGILRSNGTLWAQQRKIIAAQFFMDKVKSMMGLMKESAQEMLGKWEACIEAQGGSIAEVRVDEDLRATSGDMISRACFGTSYSKGKMVFLKLRTLQKLLSQQNFLFKVPTIRFLNTKVQKEVNSLEKEIESLIWEAVQERVQECSKRCSSEKDLMQWILEGAMDDPDLDKGSSKQLIVDNCKNIYFAGHESTAVAASWCLMLLALHPEWQHNIRDEVNQFCGVNNDDRHLLVPDVETLLKMKSVTMVIQETLRLYPPAAFISREALEEFQMGDIVVPKGVCIWTLIPTLHRDQEIWGPDANEFKPQRFANGVSNACKVPQAYLPFGLGARLCLGKNFAMVQLKLLLCNIVYRFSFTLSPNYRHLPAYRMIVEPKHGVHILIKRI</sequence>
<evidence type="ECO:0000256" key="11">
    <source>
        <dbReference type="PIRSR" id="PIRSR602401-1"/>
    </source>
</evidence>
<evidence type="ECO:0000256" key="10">
    <source>
        <dbReference type="ARBA" id="ARBA00023136"/>
    </source>
</evidence>
<dbReference type="SUPFAM" id="SSF48264">
    <property type="entry name" value="Cytochrome P450"/>
    <property type="match status" value="1"/>
</dbReference>